<keyword evidence="5" id="KW-1185">Reference proteome</keyword>
<dbReference type="InterPro" id="IPR037171">
    <property type="entry name" value="NagB/RpiA_transferase-like"/>
</dbReference>
<dbReference type="SUPFAM" id="SSF100950">
    <property type="entry name" value="NagB/RpiA/CoA transferase-like"/>
    <property type="match status" value="2"/>
</dbReference>
<dbReference type="EC" id="2.3.1.-" evidence="4"/>
<evidence type="ECO:0000313" key="5">
    <source>
        <dbReference type="Proteomes" id="UP001209701"/>
    </source>
</evidence>
<evidence type="ECO:0000313" key="4">
    <source>
        <dbReference type="EMBL" id="MCV2368316.1"/>
    </source>
</evidence>
<feature type="domain" description="N-acetyltransferase" evidence="3">
    <location>
        <begin position="504"/>
        <end position="658"/>
    </location>
</feature>
<dbReference type="Gene3D" id="3.40.1080.20">
    <property type="entry name" value="Acetyl-CoA hydrolase/transferase C-terminal domain"/>
    <property type="match status" value="1"/>
</dbReference>
<comment type="similarity">
    <text evidence="1">Belongs to the acetyl-CoA hydrolase/transferase family.</text>
</comment>
<dbReference type="PANTHER" id="PTHR21432">
    <property type="entry name" value="ACETYL-COA HYDROLASE-RELATED"/>
    <property type="match status" value="1"/>
</dbReference>
<dbReference type="SUPFAM" id="SSF55729">
    <property type="entry name" value="Acyl-CoA N-acyltransferases (Nat)"/>
    <property type="match status" value="1"/>
</dbReference>
<dbReference type="Gene3D" id="3.40.1080.10">
    <property type="entry name" value="Glutaconate Coenzyme A-transferase"/>
    <property type="match status" value="1"/>
</dbReference>
<dbReference type="Proteomes" id="UP001209701">
    <property type="component" value="Unassembled WGS sequence"/>
</dbReference>
<dbReference type="CDD" id="cd04301">
    <property type="entry name" value="NAT_SF"/>
    <property type="match status" value="1"/>
</dbReference>
<keyword evidence="4" id="KW-0012">Acyltransferase</keyword>
<reference evidence="4 5" key="1">
    <citation type="submission" date="2021-11" db="EMBL/GenBank/DDBJ databases">
        <authorList>
            <person name="Liang Q."/>
            <person name="Mou H."/>
            <person name="Liu Z."/>
        </authorList>
    </citation>
    <scope>NUCLEOTIDE SEQUENCE [LARGE SCALE GENOMIC DNA]</scope>
    <source>
        <strain evidence="4 5">CHU3</strain>
    </source>
</reference>
<gene>
    <name evidence="4" type="ORF">LNV07_09440</name>
</gene>
<dbReference type="InterPro" id="IPR026888">
    <property type="entry name" value="AcetylCoA_hyd_C"/>
</dbReference>
<dbReference type="PANTHER" id="PTHR21432:SF20">
    <property type="entry name" value="ACETYL-COA HYDROLASE"/>
    <property type="match status" value="1"/>
</dbReference>
<dbReference type="GO" id="GO:0016746">
    <property type="term" value="F:acyltransferase activity"/>
    <property type="evidence" value="ECO:0007669"/>
    <property type="project" value="UniProtKB-KW"/>
</dbReference>
<dbReference type="EMBL" id="JAJIRN010000004">
    <property type="protein sequence ID" value="MCV2368316.1"/>
    <property type="molecule type" value="Genomic_DNA"/>
</dbReference>
<dbReference type="InterPro" id="IPR016181">
    <property type="entry name" value="Acyl_CoA_acyltransferase"/>
</dbReference>
<dbReference type="InterPro" id="IPR046433">
    <property type="entry name" value="ActCoA_hydro"/>
</dbReference>
<name>A0ABT2YE30_9BURK</name>
<evidence type="ECO:0000256" key="1">
    <source>
        <dbReference type="ARBA" id="ARBA00009632"/>
    </source>
</evidence>
<proteinExistence type="inferred from homology"/>
<dbReference type="InterPro" id="IPR038460">
    <property type="entry name" value="AcetylCoA_hyd_C_sf"/>
</dbReference>
<sequence>MANNHAGDAGTPSAASLLSRLAQAWQQRFSSTSKSDQEAESAIDPRLAACAEKICTAQMAVGHIKPGDHVFVGTACATPRSLVAAMEALSPAPQDVELLHFLTDRAVQHDANGVPQTKYHHRCFFVGQDMRAAVKRGSADYVPISIARVPQLIAIGRIPVDVALIQVSMPDEFGYVSLGVSVDISPAAVAKARLVIAEVNPHMPRSMGDSTLHVGEIDYLVPGDTPVIEYLHMTQQTEVVEKIARYIGSIIDDGSTLQIGLGRFSNEALKYLSDRQDLGIHSDVITDAIIPLLERGILTGQRKSNQRGKIVTSFAMGSRRLYDLIDRNPMFSFQPIEAVCDAWTLGSQHKLVSVTQAFAVDLTGQVCVDQFQGDFYSGVAAQAEFLQGASRSPGGKAIICLPSTEEDGHSSRIRSALLAGEGVAIPRSDVHYVITEYGIAYLFGKSIRERAVAMIQIAHPDARQALFEQAQSLGYIPADQTLRNLQAYAVEEERQLQLKDKRPVLLRPASPNDGDAIRGLFHQLPEHDIYTRFFRRLRGLSSRDVQRLCNLNSETEVGMVACVGTRENPKIVAHAMYMVDPSTNLAETAFMVHPDWQGQGLGALLQQRMSEHAKARGVRGFVAEVLSTNEHMIKLARGLADNVQIESLGSSVKITSLL</sequence>
<dbReference type="Pfam" id="PF02550">
    <property type="entry name" value="AcetylCoA_hydro"/>
    <property type="match status" value="1"/>
</dbReference>
<dbReference type="Pfam" id="PF00583">
    <property type="entry name" value="Acetyltransf_1"/>
    <property type="match status" value="1"/>
</dbReference>
<comment type="caution">
    <text evidence="4">The sequence shown here is derived from an EMBL/GenBank/DDBJ whole genome shotgun (WGS) entry which is preliminary data.</text>
</comment>
<dbReference type="InterPro" id="IPR000182">
    <property type="entry name" value="GNAT_dom"/>
</dbReference>
<protein>
    <submittedName>
        <fullName evidence="4">GNAT family N-acetyltransferase</fullName>
        <ecNumber evidence="4">2.3.1.-</ecNumber>
    </submittedName>
</protein>
<dbReference type="Gene3D" id="3.40.630.30">
    <property type="match status" value="1"/>
</dbReference>
<keyword evidence="2 4" id="KW-0808">Transferase</keyword>
<dbReference type="Pfam" id="PF13336">
    <property type="entry name" value="AcetylCoA_hyd_C"/>
    <property type="match status" value="1"/>
</dbReference>
<dbReference type="RefSeq" id="WP_263570920.1">
    <property type="nucleotide sequence ID" value="NZ_JAJIRN010000004.1"/>
</dbReference>
<accession>A0ABT2YE30</accession>
<dbReference type="InterPro" id="IPR003702">
    <property type="entry name" value="ActCoA_hydro_N"/>
</dbReference>
<evidence type="ECO:0000259" key="3">
    <source>
        <dbReference type="PROSITE" id="PS51186"/>
    </source>
</evidence>
<dbReference type="PROSITE" id="PS51186">
    <property type="entry name" value="GNAT"/>
    <property type="match status" value="1"/>
</dbReference>
<organism evidence="4 5">
    <name type="scientific">Roseateles oligotrophus</name>
    <dbReference type="NCBI Taxonomy" id="1769250"/>
    <lineage>
        <taxon>Bacteria</taxon>
        <taxon>Pseudomonadati</taxon>
        <taxon>Pseudomonadota</taxon>
        <taxon>Betaproteobacteria</taxon>
        <taxon>Burkholderiales</taxon>
        <taxon>Sphaerotilaceae</taxon>
        <taxon>Roseateles</taxon>
    </lineage>
</organism>
<dbReference type="Gene3D" id="3.30.750.70">
    <property type="entry name" value="4-hydroxybutyrate coenzyme like domains"/>
    <property type="match status" value="1"/>
</dbReference>
<evidence type="ECO:0000256" key="2">
    <source>
        <dbReference type="ARBA" id="ARBA00022679"/>
    </source>
</evidence>